<dbReference type="Pfam" id="PF01471">
    <property type="entry name" value="PG_binding_1"/>
    <property type="match status" value="3"/>
</dbReference>
<feature type="domain" description="Peptidoglycan binding-like" evidence="1">
    <location>
        <begin position="198"/>
        <end position="253"/>
    </location>
</feature>
<dbReference type="InterPro" id="IPR036365">
    <property type="entry name" value="PGBD-like_sf"/>
</dbReference>
<comment type="caution">
    <text evidence="2">The sequence shown here is derived from an EMBL/GenBank/DDBJ whole genome shotgun (WGS) entry which is preliminary data.</text>
</comment>
<sequence>MSIQVPGLTEVVIPSTITVHLGPPDQEAENVTVPFIDYIKNVASSELYPTWPENALRANIYAIISVALNRVFTEWYRSQGYNFDITNTTQYDQAFVNNRGIFDNISEIVDQIFDSYIARQGQLEPLFAQFCDGRIVQCPGLSQWGTVNLAEQNLTPYNILQYYYGEDINIMTDTPLVDLIETFPGPLVLGDNNPYVLSMQISLNTIATNYPALPRIPNPTGTFDEATEAAVRTFQSIFNLPVTGVVDKATWYRIRRIYIAVTSLAELTSRGIGIGEIPEFTPTPIEGVVPRVQIVQYFLNVLSAFYNTIPSVDISGILDTHTRNAIMEFQKTFNLPVTGIVDESTWNTMYNNVIGILDTLPPSAIALPSLLWPGTVYSLGSEGPAVYLIQQYLSYIASVLEGLPPTVPDGIYGPMTEEAVRAFQQYFGIDVTGVVDQYTWDRIVLIYRQLRFGNARSEGQFPGNNIGG</sequence>
<proteinExistence type="predicted"/>
<evidence type="ECO:0000313" key="2">
    <source>
        <dbReference type="EMBL" id="NYB72944.1"/>
    </source>
</evidence>
<dbReference type="Gene3D" id="1.10.101.10">
    <property type="entry name" value="PGBD-like superfamily/PGBD"/>
    <property type="match status" value="3"/>
</dbReference>
<accession>A0A974BGW1</accession>
<reference evidence="2" key="1">
    <citation type="submission" date="2020-07" db="EMBL/GenBank/DDBJ databases">
        <title>Genomic analysis of a strain of Sedimentibacter Hydroxybenzoicus DSM7310.</title>
        <authorList>
            <person name="Ma S."/>
        </authorList>
    </citation>
    <scope>NUCLEOTIDE SEQUENCE</scope>
    <source>
        <strain evidence="2">DSM 7310</strain>
    </source>
</reference>
<evidence type="ECO:0000313" key="3">
    <source>
        <dbReference type="Proteomes" id="UP000611629"/>
    </source>
</evidence>
<dbReference type="Proteomes" id="UP000611629">
    <property type="component" value="Unassembled WGS sequence"/>
</dbReference>
<feature type="domain" description="Peptidoglycan binding-like" evidence="1">
    <location>
        <begin position="291"/>
        <end position="349"/>
    </location>
</feature>
<evidence type="ECO:0000259" key="1">
    <source>
        <dbReference type="Pfam" id="PF01471"/>
    </source>
</evidence>
<name>A0A974BGW1_SEDHY</name>
<dbReference type="RefSeq" id="WP_179236612.1">
    <property type="nucleotide sequence ID" value="NZ_JACBNQ010000001.1"/>
</dbReference>
<dbReference type="InterPro" id="IPR002477">
    <property type="entry name" value="Peptidoglycan-bd-like"/>
</dbReference>
<dbReference type="EMBL" id="JACBNQ010000001">
    <property type="protein sequence ID" value="NYB72944.1"/>
    <property type="molecule type" value="Genomic_DNA"/>
</dbReference>
<dbReference type="InterPro" id="IPR036366">
    <property type="entry name" value="PGBDSf"/>
</dbReference>
<keyword evidence="3" id="KW-1185">Reference proteome</keyword>
<protein>
    <submittedName>
        <fullName evidence="2">Peptidoglycan-binding protein</fullName>
    </submittedName>
</protein>
<organism evidence="2 3">
    <name type="scientific">Sedimentibacter hydroxybenzoicus DSM 7310</name>
    <dbReference type="NCBI Taxonomy" id="1123245"/>
    <lineage>
        <taxon>Bacteria</taxon>
        <taxon>Bacillati</taxon>
        <taxon>Bacillota</taxon>
        <taxon>Tissierellia</taxon>
        <taxon>Sedimentibacter</taxon>
    </lineage>
</organism>
<gene>
    <name evidence="2" type="ORF">HZF24_02175</name>
</gene>
<dbReference type="AlphaFoldDB" id="A0A974BGW1"/>
<feature type="domain" description="Peptidoglycan binding-like" evidence="1">
    <location>
        <begin position="383"/>
        <end position="442"/>
    </location>
</feature>
<dbReference type="SUPFAM" id="SSF47090">
    <property type="entry name" value="PGBD-like"/>
    <property type="match status" value="3"/>
</dbReference>